<keyword evidence="2" id="KW-1185">Reference proteome</keyword>
<dbReference type="AlphaFoldDB" id="A0A653BZI0"/>
<organism evidence="1 2">
    <name type="scientific">Callosobruchus maculatus</name>
    <name type="common">Southern cowpea weevil</name>
    <name type="synonym">Pulse bruchid</name>
    <dbReference type="NCBI Taxonomy" id="64391"/>
    <lineage>
        <taxon>Eukaryota</taxon>
        <taxon>Metazoa</taxon>
        <taxon>Ecdysozoa</taxon>
        <taxon>Arthropoda</taxon>
        <taxon>Hexapoda</taxon>
        <taxon>Insecta</taxon>
        <taxon>Pterygota</taxon>
        <taxon>Neoptera</taxon>
        <taxon>Endopterygota</taxon>
        <taxon>Coleoptera</taxon>
        <taxon>Polyphaga</taxon>
        <taxon>Cucujiformia</taxon>
        <taxon>Chrysomeloidea</taxon>
        <taxon>Chrysomelidae</taxon>
        <taxon>Bruchinae</taxon>
        <taxon>Bruchini</taxon>
        <taxon>Callosobruchus</taxon>
    </lineage>
</organism>
<evidence type="ECO:0000313" key="1">
    <source>
        <dbReference type="EMBL" id="VEN41028.1"/>
    </source>
</evidence>
<name>A0A653BZI0_CALMS</name>
<reference evidence="1 2" key="1">
    <citation type="submission" date="2019-01" db="EMBL/GenBank/DDBJ databases">
        <authorList>
            <person name="Sayadi A."/>
        </authorList>
    </citation>
    <scope>NUCLEOTIDE SEQUENCE [LARGE SCALE GENOMIC DNA]</scope>
</reference>
<gene>
    <name evidence="1" type="ORF">CALMAC_LOCUS5002</name>
</gene>
<accession>A0A653BZI0</accession>
<proteinExistence type="predicted"/>
<protein>
    <submittedName>
        <fullName evidence="1">Uncharacterized protein</fullName>
    </submittedName>
</protein>
<dbReference type="Proteomes" id="UP000410492">
    <property type="component" value="Unassembled WGS sequence"/>
</dbReference>
<sequence>MFFELSSIIEYYGGEVSIVRRMKNRNLPTILVLPRICEKYASFFV</sequence>
<dbReference type="EMBL" id="CAACVG010006683">
    <property type="protein sequence ID" value="VEN41028.1"/>
    <property type="molecule type" value="Genomic_DNA"/>
</dbReference>
<evidence type="ECO:0000313" key="2">
    <source>
        <dbReference type="Proteomes" id="UP000410492"/>
    </source>
</evidence>